<keyword evidence="2 4" id="KW-0012">Acyltransferase</keyword>
<evidence type="ECO:0000256" key="1">
    <source>
        <dbReference type="ARBA" id="ARBA00022679"/>
    </source>
</evidence>
<dbReference type="PROSITE" id="PS51186">
    <property type="entry name" value="GNAT"/>
    <property type="match status" value="1"/>
</dbReference>
<dbReference type="PANTHER" id="PTHR43877">
    <property type="entry name" value="AMINOALKYLPHOSPHONATE N-ACETYLTRANSFERASE-RELATED-RELATED"/>
    <property type="match status" value="1"/>
</dbReference>
<dbReference type="EC" id="2.3.1.-" evidence="4"/>
<dbReference type="SUPFAM" id="SSF55729">
    <property type="entry name" value="Acyl-CoA N-acyltransferases (Nat)"/>
    <property type="match status" value="1"/>
</dbReference>
<dbReference type="Pfam" id="PF00583">
    <property type="entry name" value="Acetyltransf_1"/>
    <property type="match status" value="1"/>
</dbReference>
<organism evidence="4 5">
    <name type="scientific">Laceyella putida</name>
    <dbReference type="NCBI Taxonomy" id="110101"/>
    <lineage>
        <taxon>Bacteria</taxon>
        <taxon>Bacillati</taxon>
        <taxon>Bacillota</taxon>
        <taxon>Bacilli</taxon>
        <taxon>Bacillales</taxon>
        <taxon>Thermoactinomycetaceae</taxon>
        <taxon>Laceyella</taxon>
    </lineage>
</organism>
<reference evidence="5" key="1">
    <citation type="journal article" date="2019" name="Int. J. Syst. Evol. Microbiol.">
        <title>The Global Catalogue of Microorganisms (GCM) 10K type strain sequencing project: providing services to taxonomists for standard genome sequencing and annotation.</title>
        <authorList>
            <consortium name="The Broad Institute Genomics Platform"/>
            <consortium name="The Broad Institute Genome Sequencing Center for Infectious Disease"/>
            <person name="Wu L."/>
            <person name="Ma J."/>
        </authorList>
    </citation>
    <scope>NUCLEOTIDE SEQUENCE [LARGE SCALE GENOMIC DNA]</scope>
    <source>
        <strain evidence="5">CGMCC 1.12942</strain>
    </source>
</reference>
<evidence type="ECO:0000313" key="5">
    <source>
        <dbReference type="Proteomes" id="UP001596500"/>
    </source>
</evidence>
<gene>
    <name evidence="4" type="ORF">ACFQNG_18805</name>
</gene>
<dbReference type="InterPro" id="IPR050832">
    <property type="entry name" value="Bact_Acetyltransf"/>
</dbReference>
<dbReference type="Gene3D" id="3.40.630.30">
    <property type="match status" value="1"/>
</dbReference>
<keyword evidence="5" id="KW-1185">Reference proteome</keyword>
<protein>
    <submittedName>
        <fullName evidence="4">GNAT family N-acetyltransferase</fullName>
        <ecNumber evidence="4">2.3.1.-</ecNumber>
    </submittedName>
</protein>
<evidence type="ECO:0000313" key="4">
    <source>
        <dbReference type="EMBL" id="MFC7443119.1"/>
    </source>
</evidence>
<keyword evidence="1 4" id="KW-0808">Transferase</keyword>
<evidence type="ECO:0000259" key="3">
    <source>
        <dbReference type="PROSITE" id="PS51186"/>
    </source>
</evidence>
<dbReference type="GO" id="GO:0016746">
    <property type="term" value="F:acyltransferase activity"/>
    <property type="evidence" value="ECO:0007669"/>
    <property type="project" value="UniProtKB-KW"/>
</dbReference>
<name>A0ABW2RPY2_9BACL</name>
<dbReference type="InterPro" id="IPR000182">
    <property type="entry name" value="GNAT_dom"/>
</dbReference>
<sequence>MIQAPFQIRLATSADHDFIMDLSLRFNDFPLMAWRDRDKMDTAQIRLTKEALENPRPHSELFVIEDARHIPCGYIYLAETEDFFTKEKLAFILAIAVKKEAEGHGLGRKLMDHAEEWAHGRGCRQLGLQVFAANERARRLYESCGFEPESIRMIKDLS</sequence>
<accession>A0ABW2RPY2</accession>
<dbReference type="CDD" id="cd04301">
    <property type="entry name" value="NAT_SF"/>
    <property type="match status" value="1"/>
</dbReference>
<comment type="caution">
    <text evidence="4">The sequence shown here is derived from an EMBL/GenBank/DDBJ whole genome shotgun (WGS) entry which is preliminary data.</text>
</comment>
<proteinExistence type="predicted"/>
<dbReference type="Proteomes" id="UP001596500">
    <property type="component" value="Unassembled WGS sequence"/>
</dbReference>
<feature type="domain" description="N-acetyltransferase" evidence="3">
    <location>
        <begin position="6"/>
        <end position="158"/>
    </location>
</feature>
<evidence type="ECO:0000256" key="2">
    <source>
        <dbReference type="ARBA" id="ARBA00023315"/>
    </source>
</evidence>
<dbReference type="RefSeq" id="WP_379867446.1">
    <property type="nucleotide sequence ID" value="NZ_JBHTBW010000080.1"/>
</dbReference>
<dbReference type="EMBL" id="JBHTBW010000080">
    <property type="protein sequence ID" value="MFC7443119.1"/>
    <property type="molecule type" value="Genomic_DNA"/>
</dbReference>
<dbReference type="InterPro" id="IPR016181">
    <property type="entry name" value="Acyl_CoA_acyltransferase"/>
</dbReference>
<dbReference type="PANTHER" id="PTHR43877:SF2">
    <property type="entry name" value="AMINOALKYLPHOSPHONATE N-ACETYLTRANSFERASE-RELATED"/>
    <property type="match status" value="1"/>
</dbReference>